<dbReference type="AlphaFoldDB" id="A0A103YNI1"/>
<evidence type="ECO:0000313" key="6">
    <source>
        <dbReference type="Proteomes" id="UP000243975"/>
    </source>
</evidence>
<proteinExistence type="inferred from homology"/>
<dbReference type="GO" id="GO:0046872">
    <property type="term" value="F:metal ion binding"/>
    <property type="evidence" value="ECO:0007669"/>
    <property type="project" value="UniProtKB-KW"/>
</dbReference>
<evidence type="ECO:0000256" key="2">
    <source>
        <dbReference type="ARBA" id="ARBA00022723"/>
    </source>
</evidence>
<accession>A0A103YNI1</accession>
<evidence type="ECO:0000259" key="4">
    <source>
        <dbReference type="PROSITE" id="PS51471"/>
    </source>
</evidence>
<dbReference type="InterPro" id="IPR044861">
    <property type="entry name" value="IPNS-like_FE2OG_OXY"/>
</dbReference>
<evidence type="ECO:0000313" key="5">
    <source>
        <dbReference type="EMBL" id="KVI12379.1"/>
    </source>
</evidence>
<dbReference type="Pfam" id="PF14226">
    <property type="entry name" value="DIOX_N"/>
    <property type="match status" value="2"/>
</dbReference>
<comment type="similarity">
    <text evidence="1">Belongs to the iron/ascorbate-dependent oxidoreductase family.</text>
</comment>
<dbReference type="PROSITE" id="PS51471">
    <property type="entry name" value="FE2OG_OXY"/>
    <property type="match status" value="2"/>
</dbReference>
<dbReference type="GO" id="GO:0051213">
    <property type="term" value="F:dioxygenase activity"/>
    <property type="evidence" value="ECO:0007669"/>
    <property type="project" value="UniProtKB-KW"/>
</dbReference>
<dbReference type="InterPro" id="IPR026992">
    <property type="entry name" value="DIOX_N"/>
</dbReference>
<dbReference type="EMBL" id="LEKV01000005">
    <property type="protein sequence ID" value="KVI12379.1"/>
    <property type="molecule type" value="Genomic_DNA"/>
</dbReference>
<reference evidence="5 6" key="1">
    <citation type="journal article" date="2016" name="Sci. Rep.">
        <title>The genome sequence of the outbreeding globe artichoke constructed de novo incorporating a phase-aware low-pass sequencing strategy of F1 progeny.</title>
        <authorList>
            <person name="Scaglione D."/>
            <person name="Reyes-Chin-Wo S."/>
            <person name="Acquadro A."/>
            <person name="Froenicke L."/>
            <person name="Portis E."/>
            <person name="Beitel C."/>
            <person name="Tirone M."/>
            <person name="Mauro R."/>
            <person name="Lo Monaco A."/>
            <person name="Mauromicale G."/>
            <person name="Faccioli P."/>
            <person name="Cattivelli L."/>
            <person name="Rieseberg L."/>
            <person name="Michelmore R."/>
            <person name="Lanteri S."/>
        </authorList>
    </citation>
    <scope>NUCLEOTIDE SEQUENCE [LARGE SCALE GENOMIC DNA]</scope>
    <source>
        <strain evidence="5">2C</strain>
    </source>
</reference>
<keyword evidence="5" id="KW-0223">Dioxygenase</keyword>
<dbReference type="InterPro" id="IPR027443">
    <property type="entry name" value="IPNS-like_sf"/>
</dbReference>
<name>A0A103YNI1_CYNCS</name>
<protein>
    <submittedName>
        <fullName evidence="5">Non-heme dioxygenase N-terminal domain-containing protein</fullName>
    </submittedName>
</protein>
<dbReference type="InterPro" id="IPR005123">
    <property type="entry name" value="Oxoglu/Fe-dep_dioxygenase_dom"/>
</dbReference>
<sequence>MEIKEDKDLRWFDVEFVPEDYIFSKEERPRNLDIPVCDLIPVIDLAKAAASSGRTQPIEAVLTASQEFGLFQVVNHGVPEKTLNNAMCVVKEFFDMPSKDRTGIVPHMKNWIYTNSTDFAKDGVHLWRENLKHPCHPLEKSIPLWPQKPTRYQEVIAAYVAEIQKLSSRILEMICKGLGLDPGYFNDKSEVQLLSTNFYPPCPDPSLTLGILAHQDPSLITLLYQGNSTGLQVLKDGEWINVGVIPNAFVVNIGNQLEIISNGKLKSIKHRVVNSMHETRRSIATFVNPSPDCIIEPAKILVNELEPIRYKACQYKEYVHRNKAFGDYTVALQNAVHAENSMEMKEGKDLRWFDVKNVPEPYIFSKENRPQNLDSPVCDSIPVIDLEKMPVDEILKASQEFGFFHVINHGVPEKTMNDAMDVIKEFFDMPSKDRSGIIPNSKNWIYIDSTDYNKDGVFLWRENLKHPCHPLEKCIPQWPQTPTRYQEVIAAYVVETQKLSSRILEMACKGLGLDPGYFTDKSEVQLLSTNFYPPCPDPSLTMGILAHYDPSLITILNQGGSTGLQFLKGDEWINIISNGKFKSPKHRVVNSRHETRRSIAIFLNPSPDCVIEPAKVLVDGSEPPRYEANQYKDFIGRNKSFGDYTATLLTQSDN</sequence>
<dbReference type="InterPro" id="IPR050295">
    <property type="entry name" value="Plant_2OG-oxidoreductases"/>
</dbReference>
<evidence type="ECO:0000256" key="3">
    <source>
        <dbReference type="ARBA" id="ARBA00023004"/>
    </source>
</evidence>
<dbReference type="Gene3D" id="2.60.120.330">
    <property type="entry name" value="B-lactam Antibiotic, Isopenicillin N Synthase, Chain"/>
    <property type="match status" value="2"/>
</dbReference>
<dbReference type="PANTHER" id="PTHR47991">
    <property type="entry name" value="OXOGLUTARATE/IRON-DEPENDENT DIOXYGENASE"/>
    <property type="match status" value="1"/>
</dbReference>
<organism evidence="5 6">
    <name type="scientific">Cynara cardunculus var. scolymus</name>
    <name type="common">Globe artichoke</name>
    <name type="synonym">Cynara scolymus</name>
    <dbReference type="NCBI Taxonomy" id="59895"/>
    <lineage>
        <taxon>Eukaryota</taxon>
        <taxon>Viridiplantae</taxon>
        <taxon>Streptophyta</taxon>
        <taxon>Embryophyta</taxon>
        <taxon>Tracheophyta</taxon>
        <taxon>Spermatophyta</taxon>
        <taxon>Magnoliopsida</taxon>
        <taxon>eudicotyledons</taxon>
        <taxon>Gunneridae</taxon>
        <taxon>Pentapetalae</taxon>
        <taxon>asterids</taxon>
        <taxon>campanulids</taxon>
        <taxon>Asterales</taxon>
        <taxon>Asteraceae</taxon>
        <taxon>Carduoideae</taxon>
        <taxon>Cardueae</taxon>
        <taxon>Carduinae</taxon>
        <taxon>Cynara</taxon>
    </lineage>
</organism>
<gene>
    <name evidence="5" type="ORF">Ccrd_009200</name>
</gene>
<evidence type="ECO:0000256" key="1">
    <source>
        <dbReference type="ARBA" id="ARBA00008056"/>
    </source>
</evidence>
<comment type="caution">
    <text evidence="5">The sequence shown here is derived from an EMBL/GenBank/DDBJ whole genome shotgun (WGS) entry which is preliminary data.</text>
</comment>
<dbReference type="SUPFAM" id="SSF51197">
    <property type="entry name" value="Clavaminate synthase-like"/>
    <property type="match status" value="2"/>
</dbReference>
<dbReference type="OMA" id="HPLHKCM"/>
<dbReference type="Gramene" id="KVI12379">
    <property type="protein sequence ID" value="KVI12379"/>
    <property type="gene ID" value="Ccrd_009200"/>
</dbReference>
<dbReference type="Pfam" id="PF03171">
    <property type="entry name" value="2OG-FeII_Oxy"/>
    <property type="match status" value="2"/>
</dbReference>
<dbReference type="Proteomes" id="UP000243975">
    <property type="component" value="Unassembled WGS sequence"/>
</dbReference>
<keyword evidence="5" id="KW-0560">Oxidoreductase</keyword>
<feature type="domain" description="Fe2OG dioxygenase" evidence="4">
    <location>
        <begin position="522"/>
        <end position="605"/>
    </location>
</feature>
<keyword evidence="2" id="KW-0479">Metal-binding</keyword>
<keyword evidence="6" id="KW-1185">Reference proteome</keyword>
<keyword evidence="3" id="KW-0408">Iron</keyword>
<dbReference type="GO" id="GO:0016705">
    <property type="term" value="F:oxidoreductase activity, acting on paired donors, with incorporation or reduction of molecular oxygen"/>
    <property type="evidence" value="ECO:0007669"/>
    <property type="project" value="UniProtKB-ARBA"/>
</dbReference>
<feature type="domain" description="Fe2OG dioxygenase" evidence="4">
    <location>
        <begin position="189"/>
        <end position="289"/>
    </location>
</feature>